<name>A0A2T3JNN8_9GAMM</name>
<comment type="caution">
    <text evidence="1">The sequence shown here is derived from an EMBL/GenBank/DDBJ whole genome shotgun (WGS) entry which is preliminary data.</text>
</comment>
<evidence type="ECO:0000313" key="1">
    <source>
        <dbReference type="EMBL" id="PSU50655.1"/>
    </source>
</evidence>
<dbReference type="AlphaFoldDB" id="A0A2T3JNN8"/>
<sequence>MMHYIYEGTDVVFDIPQKGKHIYLIGSFTNWQKKEGYKFLEIDNKLLLKISRQAVNKIGNSGYIEYYFWDDEKKQPLPYNENHPAGYCFNNQFNGSYNYLLLPENITTDDLETIINDCEQSFRIKTMACEFKSDWVLANFREVNGGNLAKQTLFRSYHPVIPSRVGHPQLREIEAQRQQIAMRLLEMNNIRTVINLSETAQELDEYLQAAEPSYYKTLWLGESVISVPVAYETVYFMSDRDESFNPDELGFQTGIQAVIQQIADHQPPYHVHCRLGSDRTGVIIAFLQLFMGADKAQIADSYLKTNQMAIGEYRSIRLLEHALEQALGEECFDNGHSITRDYLLSLGLASNVIELAYKNLAA</sequence>
<dbReference type="Proteomes" id="UP000240987">
    <property type="component" value="Unassembled WGS sequence"/>
</dbReference>
<dbReference type="InterPro" id="IPR016130">
    <property type="entry name" value="Tyr_Pase_AS"/>
</dbReference>
<evidence type="ECO:0000313" key="2">
    <source>
        <dbReference type="Proteomes" id="UP000240987"/>
    </source>
</evidence>
<dbReference type="Pfam" id="PF13350">
    <property type="entry name" value="Y_phosphatase3"/>
    <property type="match status" value="1"/>
</dbReference>
<dbReference type="InterPro" id="IPR026893">
    <property type="entry name" value="Tyr/Ser_Pase_IphP-type"/>
</dbReference>
<keyword evidence="2" id="KW-1185">Reference proteome</keyword>
<accession>A0A2T3JNN8</accession>
<dbReference type="Gene3D" id="3.90.190.10">
    <property type="entry name" value="Protein tyrosine phosphatase superfamily"/>
    <property type="match status" value="1"/>
</dbReference>
<dbReference type="RefSeq" id="WP_107241683.1">
    <property type="nucleotide sequence ID" value="NZ_PYMJ01000003.1"/>
</dbReference>
<dbReference type="GO" id="GO:0004721">
    <property type="term" value="F:phosphoprotein phosphatase activity"/>
    <property type="evidence" value="ECO:0007669"/>
    <property type="project" value="InterPro"/>
</dbReference>
<dbReference type="CDD" id="cd02688">
    <property type="entry name" value="E_set"/>
    <property type="match status" value="1"/>
</dbReference>
<dbReference type="EMBL" id="PYMJ01000003">
    <property type="protein sequence ID" value="PSU50655.1"/>
    <property type="molecule type" value="Genomic_DNA"/>
</dbReference>
<dbReference type="SUPFAM" id="SSF52799">
    <property type="entry name" value="(Phosphotyrosine protein) phosphatases II"/>
    <property type="match status" value="1"/>
</dbReference>
<dbReference type="PROSITE" id="PS00383">
    <property type="entry name" value="TYR_PHOSPHATASE_1"/>
    <property type="match status" value="1"/>
</dbReference>
<gene>
    <name evidence="1" type="ORF">C9J12_04875</name>
</gene>
<dbReference type="InterPro" id="IPR029021">
    <property type="entry name" value="Prot-tyrosine_phosphatase-like"/>
</dbReference>
<evidence type="ECO:0008006" key="3">
    <source>
        <dbReference type="Google" id="ProtNLM"/>
    </source>
</evidence>
<dbReference type="OrthoDB" id="9814896at2"/>
<protein>
    <recommendedName>
        <fullName evidence="3">Protein-tyrosine-phosphatase</fullName>
    </recommendedName>
</protein>
<reference evidence="1 2" key="1">
    <citation type="submission" date="2018-01" db="EMBL/GenBank/DDBJ databases">
        <title>Whole genome sequencing of Histamine producing bacteria.</title>
        <authorList>
            <person name="Butler K."/>
        </authorList>
    </citation>
    <scope>NUCLEOTIDE SEQUENCE [LARGE SCALE GENOMIC DNA]</scope>
    <source>
        <strain evidence="1 2">JCM 12947</strain>
    </source>
</reference>
<organism evidence="1 2">
    <name type="scientific">Photobacterium frigidiphilum</name>
    <dbReference type="NCBI Taxonomy" id="264736"/>
    <lineage>
        <taxon>Bacteria</taxon>
        <taxon>Pseudomonadati</taxon>
        <taxon>Pseudomonadota</taxon>
        <taxon>Gammaproteobacteria</taxon>
        <taxon>Vibrionales</taxon>
        <taxon>Vibrionaceae</taxon>
        <taxon>Photobacterium</taxon>
    </lineage>
</organism>
<proteinExistence type="predicted"/>